<feature type="region of interest" description="Disordered" evidence="1">
    <location>
        <begin position="1"/>
        <end position="47"/>
    </location>
</feature>
<reference evidence="2 3" key="1">
    <citation type="submission" date="2023-05" db="EMBL/GenBank/DDBJ databases">
        <title>B98-5 Cell Line De Novo Hybrid Assembly: An Optical Mapping Approach.</title>
        <authorList>
            <person name="Kananen K."/>
            <person name="Auerbach J.A."/>
            <person name="Kautto E."/>
            <person name="Blachly J.S."/>
        </authorList>
    </citation>
    <scope>NUCLEOTIDE SEQUENCE [LARGE SCALE GENOMIC DNA]</scope>
    <source>
        <strain evidence="2">B95-8</strain>
        <tissue evidence="2">Cell line</tissue>
    </source>
</reference>
<gene>
    <name evidence="2" type="ORF">P7K49_027511</name>
</gene>
<accession>A0ABQ9UAX5</accession>
<evidence type="ECO:0000256" key="1">
    <source>
        <dbReference type="SAM" id="MobiDB-lite"/>
    </source>
</evidence>
<evidence type="ECO:0000313" key="3">
    <source>
        <dbReference type="Proteomes" id="UP001266305"/>
    </source>
</evidence>
<organism evidence="2 3">
    <name type="scientific">Saguinus oedipus</name>
    <name type="common">Cotton-top tamarin</name>
    <name type="synonym">Oedipomidas oedipus</name>
    <dbReference type="NCBI Taxonomy" id="9490"/>
    <lineage>
        <taxon>Eukaryota</taxon>
        <taxon>Metazoa</taxon>
        <taxon>Chordata</taxon>
        <taxon>Craniata</taxon>
        <taxon>Vertebrata</taxon>
        <taxon>Euteleostomi</taxon>
        <taxon>Mammalia</taxon>
        <taxon>Eutheria</taxon>
        <taxon>Euarchontoglires</taxon>
        <taxon>Primates</taxon>
        <taxon>Haplorrhini</taxon>
        <taxon>Platyrrhini</taxon>
        <taxon>Cebidae</taxon>
        <taxon>Callitrichinae</taxon>
        <taxon>Saguinus</taxon>
    </lineage>
</organism>
<sequence>MDPTLHPPPPGESASLGDQFWPVPAPAPPDAGPPERPQSLLSDDGVVMNRVGGAGAWRNQASSPGSSVAPLPLHPQQLELWLFKRKLRGSEYIRGLPVTGGGGIQEAEACREAGWGGQAGGASEGRSDCSGETSSPPSAAPTPPTYPKPAFFLLFVLRGSTAGVPGRAARLPSWGKCQPVDLACASQASVASERLGHTVWEERTASSLAGPCCLCGPEPEAPRLPAAVLQMPSASRTLGGPTV</sequence>
<name>A0ABQ9UAX5_SAGOE</name>
<protein>
    <submittedName>
        <fullName evidence="2">Uncharacterized protein</fullName>
    </submittedName>
</protein>
<feature type="compositionally biased region" description="Pro residues" evidence="1">
    <location>
        <begin position="23"/>
        <end position="36"/>
    </location>
</feature>
<dbReference type="EMBL" id="JASSZA010000014">
    <property type="protein sequence ID" value="KAK2093773.1"/>
    <property type="molecule type" value="Genomic_DNA"/>
</dbReference>
<comment type="caution">
    <text evidence="2">The sequence shown here is derived from an EMBL/GenBank/DDBJ whole genome shotgun (WGS) entry which is preliminary data.</text>
</comment>
<dbReference type="Proteomes" id="UP001266305">
    <property type="component" value="Unassembled WGS sequence"/>
</dbReference>
<evidence type="ECO:0000313" key="2">
    <source>
        <dbReference type="EMBL" id="KAK2093773.1"/>
    </source>
</evidence>
<proteinExistence type="predicted"/>
<keyword evidence="3" id="KW-1185">Reference proteome</keyword>
<feature type="region of interest" description="Disordered" evidence="1">
    <location>
        <begin position="115"/>
        <end position="144"/>
    </location>
</feature>
<feature type="compositionally biased region" description="Pro residues" evidence="1">
    <location>
        <begin position="1"/>
        <end position="11"/>
    </location>
</feature>